<dbReference type="Proteomes" id="UP000653797">
    <property type="component" value="Unassembled WGS sequence"/>
</dbReference>
<comment type="caution">
    <text evidence="2">The sequence shown here is derived from an EMBL/GenBank/DDBJ whole genome shotgun (WGS) entry which is preliminary data.</text>
</comment>
<dbReference type="InterPro" id="IPR018713">
    <property type="entry name" value="MPAB/Lcp_cat_dom"/>
</dbReference>
<evidence type="ECO:0000259" key="1">
    <source>
        <dbReference type="Pfam" id="PF09995"/>
    </source>
</evidence>
<dbReference type="GO" id="GO:0016491">
    <property type="term" value="F:oxidoreductase activity"/>
    <property type="evidence" value="ECO:0007669"/>
    <property type="project" value="InterPro"/>
</dbReference>
<gene>
    <name evidence="2" type="ORF">IC230_19585</name>
</gene>
<dbReference type="InterPro" id="IPR046366">
    <property type="entry name" value="MPAB"/>
</dbReference>
<dbReference type="PANTHER" id="PTHR36124:SF1">
    <property type="entry name" value="ER-BOUND OXYGENASE MPAB_MPAB'_RUBBER OXYGENASE CATALYTIC DOMAIN-CONTAINING PROTEIN"/>
    <property type="match status" value="1"/>
</dbReference>
<proteinExistence type="predicted"/>
<protein>
    <submittedName>
        <fullName evidence="2">DUF2236 domain-containing protein</fullName>
    </submittedName>
</protein>
<keyword evidence="3" id="KW-1185">Reference proteome</keyword>
<dbReference type="RefSeq" id="WP_191040731.1">
    <property type="nucleotide sequence ID" value="NZ_JACXAA010000007.1"/>
</dbReference>
<name>A0A927B4M2_9BACT</name>
<accession>A0A927B4M2</accession>
<dbReference type="AlphaFoldDB" id="A0A927B4M2"/>
<dbReference type="EMBL" id="JACXAA010000007">
    <property type="protein sequence ID" value="MBD2755112.1"/>
    <property type="molecule type" value="Genomic_DNA"/>
</dbReference>
<dbReference type="PANTHER" id="PTHR36124">
    <property type="match status" value="1"/>
</dbReference>
<dbReference type="Pfam" id="PF09995">
    <property type="entry name" value="MPAB_Lcp_cat"/>
    <property type="match status" value="1"/>
</dbReference>
<reference evidence="2" key="1">
    <citation type="submission" date="2020-09" db="EMBL/GenBank/DDBJ databases">
        <authorList>
            <person name="Kim M.K."/>
        </authorList>
    </citation>
    <scope>NUCLEOTIDE SEQUENCE</scope>
    <source>
        <strain evidence="2">BT704</strain>
    </source>
</reference>
<evidence type="ECO:0000313" key="3">
    <source>
        <dbReference type="Proteomes" id="UP000653797"/>
    </source>
</evidence>
<sequence>MPTTYHKRFGLFRNPAVRRELQSLDPVVDHQRIVHLLTAYEFPFDMTRALELALFHTYASPRVSGLLVRTGEFERHGQKRYDDTSRLIGEFMESGYDSEKGQRAILHMNHIHSHYHIDNADYLFVLATFVFYPIDWINRYGWRKMIPSEELALFYFFREVGRRMHLHSLPDTLVELRAFTNAYEERYFRYTESNQRIADATVKIVQGWFPRLLHPLVRPTFAALINDKLRLAFGYQRPPGWFTAMTEGALWVRKWPLRWITFKPYPTRIDNTSFRYYPDGPPDIEAVGPTNVLKQLGSHPEKKLKNF</sequence>
<organism evidence="2 3">
    <name type="scientific">Spirosoma validum</name>
    <dbReference type="NCBI Taxonomy" id="2771355"/>
    <lineage>
        <taxon>Bacteria</taxon>
        <taxon>Pseudomonadati</taxon>
        <taxon>Bacteroidota</taxon>
        <taxon>Cytophagia</taxon>
        <taxon>Cytophagales</taxon>
        <taxon>Cytophagaceae</taxon>
        <taxon>Spirosoma</taxon>
    </lineage>
</organism>
<feature type="domain" description="ER-bound oxygenase mpaB/mpaB'/Rubber oxygenase catalytic" evidence="1">
    <location>
        <begin position="69"/>
        <end position="240"/>
    </location>
</feature>
<evidence type="ECO:0000313" key="2">
    <source>
        <dbReference type="EMBL" id="MBD2755112.1"/>
    </source>
</evidence>